<dbReference type="AlphaFoldDB" id="A0A1L7CF03"/>
<gene>
    <name evidence="2" type="ORF">CAQU_04460</name>
</gene>
<dbReference type="CDD" id="cd00093">
    <property type="entry name" value="HTH_XRE"/>
    <property type="match status" value="1"/>
</dbReference>
<protein>
    <recommendedName>
        <fullName evidence="1">HTH cro/C1-type domain-containing protein</fullName>
    </recommendedName>
</protein>
<dbReference type="InterPro" id="IPR001387">
    <property type="entry name" value="Cro/C1-type_HTH"/>
</dbReference>
<organism evidence="2 3">
    <name type="scientific">Corynebacterium aquilae DSM 44791</name>
    <dbReference type="NCBI Taxonomy" id="1431546"/>
    <lineage>
        <taxon>Bacteria</taxon>
        <taxon>Bacillati</taxon>
        <taxon>Actinomycetota</taxon>
        <taxon>Actinomycetes</taxon>
        <taxon>Mycobacteriales</taxon>
        <taxon>Corynebacteriaceae</taxon>
        <taxon>Corynebacterium</taxon>
    </lineage>
</organism>
<dbReference type="SUPFAM" id="SSF47413">
    <property type="entry name" value="lambda repressor-like DNA-binding domains"/>
    <property type="match status" value="1"/>
</dbReference>
<dbReference type="PROSITE" id="PS50943">
    <property type="entry name" value="HTH_CROC1"/>
    <property type="match status" value="1"/>
</dbReference>
<evidence type="ECO:0000313" key="2">
    <source>
        <dbReference type="EMBL" id="APT84442.1"/>
    </source>
</evidence>
<dbReference type="EMBL" id="CP009245">
    <property type="protein sequence ID" value="APT84442.1"/>
    <property type="molecule type" value="Genomic_DNA"/>
</dbReference>
<dbReference type="GO" id="GO:0003677">
    <property type="term" value="F:DNA binding"/>
    <property type="evidence" value="ECO:0007669"/>
    <property type="project" value="InterPro"/>
</dbReference>
<dbReference type="OrthoDB" id="3626437at2"/>
<dbReference type="Pfam" id="PF13443">
    <property type="entry name" value="HTH_26"/>
    <property type="match status" value="1"/>
</dbReference>
<name>A0A1L7CF03_9CORY</name>
<dbReference type="InterPro" id="IPR010982">
    <property type="entry name" value="Lambda_DNA-bd_dom_sf"/>
</dbReference>
<dbReference type="KEGG" id="caqu:CAQU_04460"/>
<dbReference type="Gene3D" id="1.10.260.40">
    <property type="entry name" value="lambda repressor-like DNA-binding domains"/>
    <property type="match status" value="1"/>
</dbReference>
<accession>A0A1L7CF03</accession>
<dbReference type="PANTHER" id="PTHR37301:SF1">
    <property type="entry name" value="DNA-BINDING PROTEIN"/>
    <property type="match status" value="1"/>
</dbReference>
<dbReference type="SMART" id="SM00530">
    <property type="entry name" value="HTH_XRE"/>
    <property type="match status" value="1"/>
</dbReference>
<dbReference type="Proteomes" id="UP000185478">
    <property type="component" value="Chromosome"/>
</dbReference>
<keyword evidence="3" id="KW-1185">Reference proteome</keyword>
<proteinExistence type="predicted"/>
<feature type="domain" description="HTH cro/C1-type" evidence="1">
    <location>
        <begin position="13"/>
        <end position="62"/>
    </location>
</feature>
<dbReference type="RefSeq" id="WP_075725549.1">
    <property type="nucleotide sequence ID" value="NZ_CP009245.1"/>
</dbReference>
<dbReference type="PANTHER" id="PTHR37301">
    <property type="entry name" value="DNA-BINDING PROTEIN-RELATED"/>
    <property type="match status" value="1"/>
</dbReference>
<evidence type="ECO:0000259" key="1">
    <source>
        <dbReference type="PROSITE" id="PS50943"/>
    </source>
</evidence>
<evidence type="ECO:0000313" key="3">
    <source>
        <dbReference type="Proteomes" id="UP000185478"/>
    </source>
</evidence>
<reference evidence="2 3" key="1">
    <citation type="submission" date="2014-08" db="EMBL/GenBank/DDBJ databases">
        <title>Complete genome sequence of Corynebacterium aquilae S-613T(T) (=DSM 44791(T)), isolated from the choana of a healthy golden eagle.</title>
        <authorList>
            <person name="Ruckert C."/>
            <person name="Albersmeier A."/>
            <person name="Winkler A."/>
            <person name="Kalinowski J."/>
        </authorList>
    </citation>
    <scope>NUCLEOTIDE SEQUENCE [LARGE SCALE GENOMIC DNA]</scope>
    <source>
        <strain evidence="2 3">S-613</strain>
    </source>
</reference>
<sequence length="74" mass="7781">MPIEVRLNVVMAEKNIGVAELADAIGITPANLSILKNNRAKAIRFSTLQALCAALDCTPGDLLHYTPDAPPPAA</sequence>